<protein>
    <recommendedName>
        <fullName evidence="2">Trigger factor ribosome-binding bacterial domain-containing protein</fullName>
    </recommendedName>
</protein>
<evidence type="ECO:0000256" key="1">
    <source>
        <dbReference type="SAM" id="MobiDB-lite"/>
    </source>
</evidence>
<dbReference type="GO" id="GO:0015031">
    <property type="term" value="P:protein transport"/>
    <property type="evidence" value="ECO:0007669"/>
    <property type="project" value="InterPro"/>
</dbReference>
<dbReference type="InterPro" id="IPR046357">
    <property type="entry name" value="PPIase_dom_sf"/>
</dbReference>
<dbReference type="Gene3D" id="3.30.70.1050">
    <property type="entry name" value="Trigger factor ribosome-binding domain"/>
    <property type="match status" value="1"/>
</dbReference>
<feature type="region of interest" description="Disordered" evidence="1">
    <location>
        <begin position="172"/>
        <end position="199"/>
    </location>
</feature>
<evidence type="ECO:0000313" key="3">
    <source>
        <dbReference type="EMBL" id="SVC13310.1"/>
    </source>
</evidence>
<organism evidence="3">
    <name type="scientific">marine metagenome</name>
    <dbReference type="NCBI Taxonomy" id="408172"/>
    <lineage>
        <taxon>unclassified sequences</taxon>
        <taxon>metagenomes</taxon>
        <taxon>ecological metagenomes</taxon>
    </lineage>
</organism>
<dbReference type="InterPro" id="IPR037041">
    <property type="entry name" value="Trigger_fac_C_sf"/>
</dbReference>
<dbReference type="InterPro" id="IPR008881">
    <property type="entry name" value="Trigger_fac_ribosome-bd_bac"/>
</dbReference>
<feature type="non-terminal residue" evidence="3">
    <location>
        <position position="235"/>
    </location>
</feature>
<dbReference type="AlphaFoldDB" id="A0A382JMG7"/>
<dbReference type="InterPro" id="IPR036611">
    <property type="entry name" value="Trigger_fac_ribosome-bd_sf"/>
</dbReference>
<evidence type="ECO:0000259" key="2">
    <source>
        <dbReference type="Pfam" id="PF05697"/>
    </source>
</evidence>
<name>A0A382JMG7_9ZZZZ</name>
<dbReference type="Gene3D" id="3.10.50.40">
    <property type="match status" value="1"/>
</dbReference>
<dbReference type="SUPFAM" id="SSF102735">
    <property type="entry name" value="Trigger factor ribosome-binding domain"/>
    <property type="match status" value="1"/>
</dbReference>
<sequence>MKAELTELSETRKRLDVEIPATLVDETLARLAQRYARRAKVSGFRPGKVPVHVVRQRFKQDLLHDVAHDLVPPAVDEALREQSLTPVDAPDVRDISIDEGKPLSFHALFEVIPPIADLEYDAMTLRRTPVVPDAEATNKALDELQRRASKLEPVSERAVEATDVVTLDIVRRGLTDPDHPDTSPLDTGKTDTPEDHHEGVTIELGAAANPPGFDDELLGMEVGQEKHFELSYPTN</sequence>
<proteinExistence type="predicted"/>
<feature type="compositionally biased region" description="Basic and acidic residues" evidence="1">
    <location>
        <begin position="188"/>
        <end position="199"/>
    </location>
</feature>
<dbReference type="GO" id="GO:0006457">
    <property type="term" value="P:protein folding"/>
    <property type="evidence" value="ECO:0007669"/>
    <property type="project" value="InterPro"/>
</dbReference>
<dbReference type="Gene3D" id="1.10.3120.10">
    <property type="entry name" value="Trigger factor, C-terminal domain"/>
    <property type="match status" value="1"/>
</dbReference>
<accession>A0A382JMG7</accession>
<dbReference type="SUPFAM" id="SSF54534">
    <property type="entry name" value="FKBP-like"/>
    <property type="match status" value="1"/>
</dbReference>
<feature type="domain" description="Trigger factor ribosome-binding bacterial" evidence="2">
    <location>
        <begin position="1"/>
        <end position="144"/>
    </location>
</feature>
<dbReference type="Pfam" id="PF05697">
    <property type="entry name" value="Trigger_N"/>
    <property type="match status" value="1"/>
</dbReference>
<dbReference type="EMBL" id="UINC01075282">
    <property type="protein sequence ID" value="SVC13310.1"/>
    <property type="molecule type" value="Genomic_DNA"/>
</dbReference>
<feature type="compositionally biased region" description="Basic and acidic residues" evidence="1">
    <location>
        <begin position="172"/>
        <end position="181"/>
    </location>
</feature>
<gene>
    <name evidence="3" type="ORF">METZ01_LOCUS266164</name>
</gene>
<reference evidence="3" key="1">
    <citation type="submission" date="2018-05" db="EMBL/GenBank/DDBJ databases">
        <authorList>
            <person name="Lanie J.A."/>
            <person name="Ng W.-L."/>
            <person name="Kazmierczak K.M."/>
            <person name="Andrzejewski T.M."/>
            <person name="Davidsen T.M."/>
            <person name="Wayne K.J."/>
            <person name="Tettelin H."/>
            <person name="Glass J.I."/>
            <person name="Rusch D."/>
            <person name="Podicherti R."/>
            <person name="Tsui H.-C.T."/>
            <person name="Winkler M.E."/>
        </authorList>
    </citation>
    <scope>NUCLEOTIDE SEQUENCE</scope>
</reference>
<dbReference type="GO" id="GO:0003755">
    <property type="term" value="F:peptidyl-prolyl cis-trans isomerase activity"/>
    <property type="evidence" value="ECO:0007669"/>
    <property type="project" value="InterPro"/>
</dbReference>